<proteinExistence type="predicted"/>
<feature type="compositionally biased region" description="Acidic residues" evidence="1">
    <location>
        <begin position="125"/>
        <end position="142"/>
    </location>
</feature>
<sequence length="176" mass="19998">MSGPYLVRCPIRCAKNPISQIDLENLKKWTHRNLYIKDNNPERESHPFQQLGSDKLPNGYGVDKFSFFVLKDFAASLNSDRQNPESESREIKQMNQRMIAGTTLRTKPTIWQMNPAWSLNQTDESGNEGDNLESESDQESESGNEGNNSESKSGQESESGNEDENNTKIPHDLEFN</sequence>
<reference evidence="2 3" key="1">
    <citation type="submission" date="2007-06" db="EMBL/GenBank/DDBJ databases">
        <title>The Genome Sequence of Coccidioides posadasii RMSCC_3488.</title>
        <authorList>
            <consortium name="Coccidioides Genome Resources Consortium"/>
            <consortium name="The Broad Institute Genome Sequencing Platform"/>
            <person name="Henn M.R."/>
            <person name="Sykes S."/>
            <person name="Young S."/>
            <person name="Jaffe D."/>
            <person name="Berlin A."/>
            <person name="Alvarez P."/>
            <person name="Butler J."/>
            <person name="Gnerre S."/>
            <person name="Grabherr M."/>
            <person name="Mauceli E."/>
            <person name="Brockman W."/>
            <person name="Kodira C."/>
            <person name="Alvarado L."/>
            <person name="Zeng Q."/>
            <person name="Crawford M."/>
            <person name="Antoine C."/>
            <person name="Devon K."/>
            <person name="Galgiani J."/>
            <person name="Orsborn K."/>
            <person name="Lewis M.L."/>
            <person name="Nusbaum C."/>
            <person name="Galagan J."/>
            <person name="Birren B."/>
        </authorList>
    </citation>
    <scope>NUCLEOTIDE SEQUENCE [LARGE SCALE GENOMIC DNA]</scope>
    <source>
        <strain evidence="2 3">RMSCC 3488</strain>
    </source>
</reference>
<reference evidence="3" key="3">
    <citation type="journal article" date="2010" name="Genome Res.">
        <title>Population genomic sequencing of Coccidioides fungi reveals recent hybridization and transposon control.</title>
        <authorList>
            <person name="Neafsey D.E."/>
            <person name="Barker B.M."/>
            <person name="Sharpton T.J."/>
            <person name="Stajich J.E."/>
            <person name="Park D.J."/>
            <person name="Whiston E."/>
            <person name="Hung C.-Y."/>
            <person name="McMahan C."/>
            <person name="White J."/>
            <person name="Sykes S."/>
            <person name="Heiman D."/>
            <person name="Young S."/>
            <person name="Zeng Q."/>
            <person name="Abouelleil A."/>
            <person name="Aftuck L."/>
            <person name="Bessette D."/>
            <person name="Brown A."/>
            <person name="FitzGerald M."/>
            <person name="Lui A."/>
            <person name="Macdonald J.P."/>
            <person name="Priest M."/>
            <person name="Orbach M.J."/>
            <person name="Galgiani J.N."/>
            <person name="Kirkland T.N."/>
            <person name="Cole G.T."/>
            <person name="Birren B.W."/>
            <person name="Henn M.R."/>
            <person name="Taylor J.W."/>
            <person name="Rounsley S.D."/>
        </authorList>
    </citation>
    <scope>NUCLEOTIDE SEQUENCE [LARGE SCALE GENOMIC DNA]</scope>
    <source>
        <strain evidence="3">RMSCC 3488</strain>
    </source>
</reference>
<feature type="compositionally biased region" description="Basic and acidic residues" evidence="1">
    <location>
        <begin position="165"/>
        <end position="176"/>
    </location>
</feature>
<feature type="compositionally biased region" description="Low complexity" evidence="1">
    <location>
        <begin position="143"/>
        <end position="158"/>
    </location>
</feature>
<reference evidence="3" key="2">
    <citation type="journal article" date="2009" name="Genome Res.">
        <title>Comparative genomic analyses of the human fungal pathogens Coccidioides and their relatives.</title>
        <authorList>
            <person name="Sharpton T.J."/>
            <person name="Stajich J.E."/>
            <person name="Rounsley S.D."/>
            <person name="Gardner M.J."/>
            <person name="Wortman J.R."/>
            <person name="Jordar V.S."/>
            <person name="Maiti R."/>
            <person name="Kodira C.D."/>
            <person name="Neafsey D.E."/>
            <person name="Zeng Q."/>
            <person name="Hung C.-Y."/>
            <person name="McMahan C."/>
            <person name="Muszewska A."/>
            <person name="Grynberg M."/>
            <person name="Mandel M.A."/>
            <person name="Kellner E.M."/>
            <person name="Barker B.M."/>
            <person name="Galgiani J.N."/>
            <person name="Orbach M.J."/>
            <person name="Kirkland T.N."/>
            <person name="Cole G.T."/>
            <person name="Henn M.R."/>
            <person name="Birren B.W."/>
            <person name="Taylor J.W."/>
        </authorList>
    </citation>
    <scope>NUCLEOTIDE SEQUENCE [LARGE SCALE GENOMIC DNA]</scope>
    <source>
        <strain evidence="3">RMSCC 3488</strain>
    </source>
</reference>
<feature type="region of interest" description="Disordered" evidence="1">
    <location>
        <begin position="103"/>
        <end position="176"/>
    </location>
</feature>
<evidence type="ECO:0000256" key="1">
    <source>
        <dbReference type="SAM" id="MobiDB-lite"/>
    </source>
</evidence>
<protein>
    <submittedName>
        <fullName evidence="2">Uncharacterized protein</fullName>
    </submittedName>
</protein>
<dbReference type="AlphaFoldDB" id="A0A0J6FDF8"/>
<organism evidence="2 3">
    <name type="scientific">Coccidioides posadasii RMSCC 3488</name>
    <dbReference type="NCBI Taxonomy" id="454284"/>
    <lineage>
        <taxon>Eukaryota</taxon>
        <taxon>Fungi</taxon>
        <taxon>Dikarya</taxon>
        <taxon>Ascomycota</taxon>
        <taxon>Pezizomycotina</taxon>
        <taxon>Eurotiomycetes</taxon>
        <taxon>Eurotiomycetidae</taxon>
        <taxon>Onygenales</taxon>
        <taxon>Onygenaceae</taxon>
        <taxon>Coccidioides</taxon>
    </lineage>
</organism>
<dbReference type="EMBL" id="DS268112">
    <property type="protein sequence ID" value="KMM71111.1"/>
    <property type="molecule type" value="Genomic_DNA"/>
</dbReference>
<dbReference type="Proteomes" id="UP000054567">
    <property type="component" value="Unassembled WGS sequence"/>
</dbReference>
<gene>
    <name evidence="2" type="ORF">CPAG_07418</name>
</gene>
<accession>A0A0J6FDF8</accession>
<name>A0A0J6FDF8_COCPO</name>
<feature type="compositionally biased region" description="Polar residues" evidence="1">
    <location>
        <begin position="103"/>
        <end position="124"/>
    </location>
</feature>
<dbReference type="VEuPathDB" id="FungiDB:CPAG_07418"/>
<evidence type="ECO:0000313" key="3">
    <source>
        <dbReference type="Proteomes" id="UP000054567"/>
    </source>
</evidence>
<evidence type="ECO:0000313" key="2">
    <source>
        <dbReference type="EMBL" id="KMM71111.1"/>
    </source>
</evidence>